<evidence type="ECO:0000313" key="8">
    <source>
        <dbReference type="EMBL" id="BCK00191.1"/>
    </source>
</evidence>
<evidence type="ECO:0000256" key="2">
    <source>
        <dbReference type="ARBA" id="ARBA00007171"/>
    </source>
</evidence>
<dbReference type="InterPro" id="IPR050515">
    <property type="entry name" value="Beta-lactam/transpept"/>
</dbReference>
<dbReference type="Gene3D" id="3.40.710.10">
    <property type="entry name" value="DD-peptidase/beta-lactamase superfamily"/>
    <property type="match status" value="1"/>
</dbReference>
<dbReference type="SUPFAM" id="SSF56519">
    <property type="entry name" value="Penicillin binding protein dimerisation domain"/>
    <property type="match status" value="1"/>
</dbReference>
<dbReference type="PANTHER" id="PTHR30627">
    <property type="entry name" value="PEPTIDOGLYCAN D,D-TRANSPEPTIDASE"/>
    <property type="match status" value="1"/>
</dbReference>
<reference evidence="8 9" key="2">
    <citation type="submission" date="2020-08" db="EMBL/GenBank/DDBJ databases">
        <authorList>
            <person name="Ueki A."/>
            <person name="Tonouchi A."/>
        </authorList>
    </citation>
    <scope>NUCLEOTIDE SEQUENCE [LARGE SCALE GENOMIC DNA]</scope>
    <source>
        <strain evidence="8 9">CTTW</strain>
    </source>
</reference>
<evidence type="ECO:0000259" key="7">
    <source>
        <dbReference type="Pfam" id="PF03717"/>
    </source>
</evidence>
<dbReference type="RefSeq" id="WP_225903683.1">
    <property type="nucleotide sequence ID" value="NZ_AP023368.1"/>
</dbReference>
<dbReference type="KEGG" id="acht:bsdcttw_32310"/>
<dbReference type="InterPro" id="IPR036138">
    <property type="entry name" value="PBP_dimer_sf"/>
</dbReference>
<feature type="compositionally biased region" description="Polar residues" evidence="4">
    <location>
        <begin position="605"/>
        <end position="666"/>
    </location>
</feature>
<feature type="domain" description="Penicillin-binding protein dimerisation" evidence="7">
    <location>
        <begin position="69"/>
        <end position="221"/>
    </location>
</feature>
<evidence type="ECO:0000256" key="3">
    <source>
        <dbReference type="ARBA" id="ARBA00023136"/>
    </source>
</evidence>
<feature type="domain" description="Penicillin-binding protein transpeptidase" evidence="6">
    <location>
        <begin position="265"/>
        <end position="592"/>
    </location>
</feature>
<evidence type="ECO:0000256" key="5">
    <source>
        <dbReference type="SAM" id="Phobius"/>
    </source>
</evidence>
<proteinExistence type="inferred from homology"/>
<evidence type="ECO:0000256" key="1">
    <source>
        <dbReference type="ARBA" id="ARBA00004370"/>
    </source>
</evidence>
<name>A0A7I8DP67_9FIRM</name>
<dbReference type="Pfam" id="PF03717">
    <property type="entry name" value="PBP_dimer"/>
    <property type="match status" value="1"/>
</dbReference>
<dbReference type="GO" id="GO:0008658">
    <property type="term" value="F:penicillin binding"/>
    <property type="evidence" value="ECO:0007669"/>
    <property type="project" value="InterPro"/>
</dbReference>
<sequence>MKKQGVNTRKVKPLKKFTHRMSARLMFIFTIILVLMGVLIVRIAELNHTDGVRYEKKVLSQQTYTSTAIPFQRGSILDRNGTVLAYSEKVYNVILDVYYALSDDKYSGPTKKALLDSFKDLKESDIENLYTKKPNSRYSIIKKGISYDAMEKFKELEKKDENIQGVWFEEDYNRKYPYKTLASNVLGFTTSGNVGNWGIEQYYSDTLNGTNGIEFGYIDSDLKLERTVKPSINGNSIVSTIDANVQKIVENHIKSFNEEAGSKNMGVVVMNPNNGEILAMASNDTYDLNKPTDLTPFYTKDEISKMSDKEKTDALSKIWRNYTISDTYEPGSTFKPFTIAAALEENIIKQNDTYYCDGGEEVAGSYIKCSSYSIGGHGEVNLTQALMKSCNDALMQIGAKEGGNLFLGYQKFFGFGAKTGVDLPGEAIGILKEKSGYGKVDLATNSFGQNFTTTMIQLASGFSSLVNGGYYYEPHIMKEVLNASGSMVSSFDKKLVKLSVSSETSKFLDNALYMTVQEGTAKGAQVPGYKVGGKTGTAEKIPRGAGTYLVSFIGCVPTDNPQVVIYVVIDEPQNVVKQADSSLATKTAGAILTEILPLLEIYPTENSSDNTVTTENSTGQTTGKQSTVEGKTNEENSSGQNTEENGDTANTDKQVTNGNDQTGQDSTYEETVDVLPNTEETSP</sequence>
<keyword evidence="5" id="KW-1133">Transmembrane helix</keyword>
<dbReference type="EMBL" id="AP023368">
    <property type="protein sequence ID" value="BCK00191.1"/>
    <property type="molecule type" value="Genomic_DNA"/>
</dbReference>
<gene>
    <name evidence="8" type="primary">spoVD_2</name>
    <name evidence="8" type="ORF">bsdcttw_32310</name>
</gene>
<dbReference type="InterPro" id="IPR005311">
    <property type="entry name" value="PBP_dimer"/>
</dbReference>
<keyword evidence="3 5" id="KW-0472">Membrane</keyword>
<dbReference type="InterPro" id="IPR012338">
    <property type="entry name" value="Beta-lactam/transpept-like"/>
</dbReference>
<dbReference type="AlphaFoldDB" id="A0A7I8DP67"/>
<organism evidence="8 9">
    <name type="scientific">Anaerocolumna chitinilytica</name>
    <dbReference type="NCBI Taxonomy" id="1727145"/>
    <lineage>
        <taxon>Bacteria</taxon>
        <taxon>Bacillati</taxon>
        <taxon>Bacillota</taxon>
        <taxon>Clostridia</taxon>
        <taxon>Lachnospirales</taxon>
        <taxon>Lachnospiraceae</taxon>
        <taxon>Anaerocolumna</taxon>
    </lineage>
</organism>
<dbReference type="Pfam" id="PF00905">
    <property type="entry name" value="Transpeptidase"/>
    <property type="match status" value="1"/>
</dbReference>
<dbReference type="SUPFAM" id="SSF56601">
    <property type="entry name" value="beta-lactamase/transpeptidase-like"/>
    <property type="match status" value="1"/>
</dbReference>
<feature type="transmembrane region" description="Helical" evidence="5">
    <location>
        <begin position="21"/>
        <end position="44"/>
    </location>
</feature>
<evidence type="ECO:0000313" key="9">
    <source>
        <dbReference type="Proteomes" id="UP000515703"/>
    </source>
</evidence>
<dbReference type="GO" id="GO:0005886">
    <property type="term" value="C:plasma membrane"/>
    <property type="evidence" value="ECO:0007669"/>
    <property type="project" value="TreeGrafter"/>
</dbReference>
<reference evidence="8 9" key="1">
    <citation type="submission" date="2020-08" db="EMBL/GenBank/DDBJ databases">
        <title>Draft genome sequencing of an Anaerocolumna strain isolated from anoxic soil subjected to BSD treatment.</title>
        <authorList>
            <person name="Uek A."/>
            <person name="Tonouchi A."/>
        </authorList>
    </citation>
    <scope>NUCLEOTIDE SEQUENCE [LARGE SCALE GENOMIC DNA]</scope>
    <source>
        <strain evidence="8 9">CTTW</strain>
    </source>
</reference>
<protein>
    <submittedName>
        <fullName evidence="8">Stage V sporulation protein D</fullName>
    </submittedName>
</protein>
<dbReference type="GO" id="GO:0071555">
    <property type="term" value="P:cell wall organization"/>
    <property type="evidence" value="ECO:0007669"/>
    <property type="project" value="TreeGrafter"/>
</dbReference>
<keyword evidence="9" id="KW-1185">Reference proteome</keyword>
<comment type="similarity">
    <text evidence="2">Belongs to the transpeptidase family.</text>
</comment>
<feature type="region of interest" description="Disordered" evidence="4">
    <location>
        <begin position="605"/>
        <end position="683"/>
    </location>
</feature>
<dbReference type="InterPro" id="IPR001460">
    <property type="entry name" value="PCN-bd_Tpept"/>
</dbReference>
<dbReference type="Proteomes" id="UP000515703">
    <property type="component" value="Chromosome"/>
</dbReference>
<keyword evidence="5" id="KW-0812">Transmembrane</keyword>
<evidence type="ECO:0000256" key="4">
    <source>
        <dbReference type="SAM" id="MobiDB-lite"/>
    </source>
</evidence>
<evidence type="ECO:0000259" key="6">
    <source>
        <dbReference type="Pfam" id="PF00905"/>
    </source>
</evidence>
<comment type="subcellular location">
    <subcellularLocation>
        <location evidence="1">Membrane</location>
    </subcellularLocation>
</comment>
<dbReference type="Gene3D" id="3.90.1310.10">
    <property type="entry name" value="Penicillin-binding protein 2a (Domain 2)"/>
    <property type="match status" value="1"/>
</dbReference>
<accession>A0A7I8DP67</accession>